<name>A5DE13_PICGU</name>
<accession>A5DE13</accession>
<dbReference type="OrthoDB" id="9974981at2759"/>
<dbReference type="GO" id="GO:0016491">
    <property type="term" value="F:oxidoreductase activity"/>
    <property type="evidence" value="ECO:0007669"/>
    <property type="project" value="UniProtKB-KW"/>
</dbReference>
<dbReference type="EMBL" id="CH408156">
    <property type="protein sequence ID" value="EDK37416.2"/>
    <property type="molecule type" value="Genomic_DNA"/>
</dbReference>
<sequence length="293" mass="32404">MSSVAIVGINSVIAPKLIEALEGSVFAGKFQFPIKAITRSTEGKSSTDKLKYVAVNYDDPASVVKELQGTDVIISLLTVNPDVLKTLESIVKEVKPKLYIPSQFGVDVKYVSSYIPGLLNVKDDHSENVRAAGIKVVDIYNGFFASPKSWLYEIVPHLGIDVEKKEYVARGDLNTQISYTNLTDLGLAIASIASNPSGNWPQQVKIQSGKVTVKDVIERYEKDHGVKLTQKEAVSKEDTLKQVYEKLKNFNPADYVFYLHAIAAQGEGKGANFTENDDELVNPGEKLWKWSKY</sequence>
<dbReference type="VEuPathDB" id="FungiDB:PGUG_01514"/>
<evidence type="ECO:0000313" key="4">
    <source>
        <dbReference type="EMBL" id="EDK37416.2"/>
    </source>
</evidence>
<dbReference type="KEGG" id="pgu:PGUG_01514"/>
<proteinExistence type="predicted"/>
<gene>
    <name evidence="4" type="ORF">PGUG_01514</name>
</gene>
<dbReference type="Pfam" id="PF05368">
    <property type="entry name" value="NmrA"/>
    <property type="match status" value="1"/>
</dbReference>
<dbReference type="InParanoid" id="A5DE13"/>
<dbReference type="HOGENOM" id="CLU_058266_0_0_1"/>
<keyword evidence="2" id="KW-0560">Oxidoreductase</keyword>
<dbReference type="InterPro" id="IPR008030">
    <property type="entry name" value="NmrA-like"/>
</dbReference>
<evidence type="ECO:0000256" key="2">
    <source>
        <dbReference type="ARBA" id="ARBA00023002"/>
    </source>
</evidence>
<dbReference type="STRING" id="294746.A5DE13"/>
<evidence type="ECO:0000259" key="3">
    <source>
        <dbReference type="Pfam" id="PF05368"/>
    </source>
</evidence>
<reference evidence="4 5" key="1">
    <citation type="journal article" date="2009" name="Nature">
        <title>Evolution of pathogenicity and sexual reproduction in eight Candida genomes.</title>
        <authorList>
            <person name="Butler G."/>
            <person name="Rasmussen M.D."/>
            <person name="Lin M.F."/>
            <person name="Santos M.A."/>
            <person name="Sakthikumar S."/>
            <person name="Munro C.A."/>
            <person name="Rheinbay E."/>
            <person name="Grabherr M."/>
            <person name="Forche A."/>
            <person name="Reedy J.L."/>
            <person name="Agrafioti I."/>
            <person name="Arnaud M.B."/>
            <person name="Bates S."/>
            <person name="Brown A.J."/>
            <person name="Brunke S."/>
            <person name="Costanzo M.C."/>
            <person name="Fitzpatrick D.A."/>
            <person name="de Groot P.W."/>
            <person name="Harris D."/>
            <person name="Hoyer L.L."/>
            <person name="Hube B."/>
            <person name="Klis F.M."/>
            <person name="Kodira C."/>
            <person name="Lennard N."/>
            <person name="Logue M.E."/>
            <person name="Martin R."/>
            <person name="Neiman A.M."/>
            <person name="Nikolaou E."/>
            <person name="Quail M.A."/>
            <person name="Quinn J."/>
            <person name="Santos M.C."/>
            <person name="Schmitzberger F.F."/>
            <person name="Sherlock G."/>
            <person name="Shah P."/>
            <person name="Silverstein K.A."/>
            <person name="Skrzypek M.S."/>
            <person name="Soll D."/>
            <person name="Staggs R."/>
            <person name="Stansfield I."/>
            <person name="Stumpf M.P."/>
            <person name="Sudbery P.E."/>
            <person name="Srikantha T."/>
            <person name="Zeng Q."/>
            <person name="Berman J."/>
            <person name="Berriman M."/>
            <person name="Heitman J."/>
            <person name="Gow N.A."/>
            <person name="Lorenz M.C."/>
            <person name="Birren B.W."/>
            <person name="Kellis M."/>
            <person name="Cuomo C.A."/>
        </authorList>
    </citation>
    <scope>NUCLEOTIDE SEQUENCE [LARGE SCALE GENOMIC DNA]</scope>
    <source>
        <strain evidence="5">ATCC 6260 / CBS 566 / DSM 6381 / JCM 1539 / NBRC 10279 / NRRL Y-324</strain>
    </source>
</reference>
<keyword evidence="5" id="KW-1185">Reference proteome</keyword>
<dbReference type="PANTHER" id="PTHR47706">
    <property type="entry name" value="NMRA-LIKE FAMILY PROTEIN"/>
    <property type="match status" value="1"/>
</dbReference>
<keyword evidence="1" id="KW-0521">NADP</keyword>
<dbReference type="InterPro" id="IPR036291">
    <property type="entry name" value="NAD(P)-bd_dom_sf"/>
</dbReference>
<protein>
    <recommendedName>
        <fullName evidence="3">NmrA-like domain-containing protein</fullName>
    </recommendedName>
</protein>
<dbReference type="RefSeq" id="XP_001485843.2">
    <property type="nucleotide sequence ID" value="XM_001485793.1"/>
</dbReference>
<evidence type="ECO:0000256" key="1">
    <source>
        <dbReference type="ARBA" id="ARBA00022857"/>
    </source>
</evidence>
<dbReference type="OMA" id="QPEWEGK"/>
<dbReference type="SUPFAM" id="SSF51735">
    <property type="entry name" value="NAD(P)-binding Rossmann-fold domains"/>
    <property type="match status" value="1"/>
</dbReference>
<dbReference type="Proteomes" id="UP000001997">
    <property type="component" value="Unassembled WGS sequence"/>
</dbReference>
<dbReference type="PANTHER" id="PTHR47706:SF9">
    <property type="entry name" value="NMRA-LIKE DOMAIN-CONTAINING PROTEIN-RELATED"/>
    <property type="match status" value="1"/>
</dbReference>
<dbReference type="eggNOG" id="ENOG502S12R">
    <property type="taxonomic scope" value="Eukaryota"/>
</dbReference>
<organism evidence="4 5">
    <name type="scientific">Meyerozyma guilliermondii (strain ATCC 6260 / CBS 566 / DSM 6381 / JCM 1539 / NBRC 10279 / NRRL Y-324)</name>
    <name type="common">Yeast</name>
    <name type="synonym">Candida guilliermondii</name>
    <dbReference type="NCBI Taxonomy" id="294746"/>
    <lineage>
        <taxon>Eukaryota</taxon>
        <taxon>Fungi</taxon>
        <taxon>Dikarya</taxon>
        <taxon>Ascomycota</taxon>
        <taxon>Saccharomycotina</taxon>
        <taxon>Pichiomycetes</taxon>
        <taxon>Debaryomycetaceae</taxon>
        <taxon>Meyerozyma</taxon>
    </lineage>
</organism>
<dbReference type="Gene3D" id="3.40.50.720">
    <property type="entry name" value="NAD(P)-binding Rossmann-like Domain"/>
    <property type="match status" value="1"/>
</dbReference>
<dbReference type="GeneID" id="5127470"/>
<evidence type="ECO:0000313" key="5">
    <source>
        <dbReference type="Proteomes" id="UP000001997"/>
    </source>
</evidence>
<dbReference type="InterPro" id="IPR051609">
    <property type="entry name" value="NmrA/Isoflavone_reductase-like"/>
</dbReference>
<dbReference type="AlphaFoldDB" id="A5DE13"/>
<feature type="domain" description="NmrA-like" evidence="3">
    <location>
        <begin position="29"/>
        <end position="243"/>
    </location>
</feature>